<dbReference type="PANTHER" id="PTHR31558">
    <property type="entry name" value="CW14 PROTEIN"/>
    <property type="match status" value="1"/>
</dbReference>
<gene>
    <name evidence="1" type="ORF">SCF082_LOCUS42344</name>
</gene>
<dbReference type="EMBL" id="CAXAMM010039884">
    <property type="protein sequence ID" value="CAK9089752.1"/>
    <property type="molecule type" value="Genomic_DNA"/>
</dbReference>
<dbReference type="Proteomes" id="UP001642464">
    <property type="component" value="Unassembled WGS sequence"/>
</dbReference>
<sequence>MGAKPCICVLRAEVDCPPTGDRWSCCGSDAFYRDEFLEEEAVTNEGLTGKLFEQAVLKSMKGQVFLDYTKFSAVQAATAFKRRMSGDFPEPQELLPHPPLSPSSPTSAYGRTFSDWTRLSDWVGKTMKEWKKDDLPPNLGAHWKKGDGAGLQVRSGPDYAARRQHIMTKSGHLYDTLTVDAVRSSEPLHSILGNAVDSPPPATAKCTWKPGCPLPRVLCINVMLPYYNPKNPWSTEDGGCSYVGFFQITNETVEQVQSEQPPPSVQMFRKFFEGPAGFPGCPLDHPDRSMYRRRDLKKFKDMDPGLLRAAGWCLNQAELGVPEFLHQFNGKSFVIADSGYVIKDTHGEWLEVGFDVRKFPFLFVEVLYNFRDFIPKAKCHYGFTVQAVDDEDMPEGIVCDVYMSGINIMDDPFELQL</sequence>
<proteinExistence type="predicted"/>
<dbReference type="Pfam" id="PF07059">
    <property type="entry name" value="EDR2_C"/>
    <property type="match status" value="1"/>
</dbReference>
<evidence type="ECO:0000313" key="1">
    <source>
        <dbReference type="EMBL" id="CAK9089752.1"/>
    </source>
</evidence>
<protein>
    <submittedName>
        <fullName evidence="1">DUF1336 domain-containing protein</fullName>
    </submittedName>
</protein>
<keyword evidence="2" id="KW-1185">Reference proteome</keyword>
<name>A0ABP0QS61_9DINO</name>
<organism evidence="1 2">
    <name type="scientific">Durusdinium trenchii</name>
    <dbReference type="NCBI Taxonomy" id="1381693"/>
    <lineage>
        <taxon>Eukaryota</taxon>
        <taxon>Sar</taxon>
        <taxon>Alveolata</taxon>
        <taxon>Dinophyceae</taxon>
        <taxon>Suessiales</taxon>
        <taxon>Symbiodiniaceae</taxon>
        <taxon>Durusdinium</taxon>
    </lineage>
</organism>
<reference evidence="1 2" key="1">
    <citation type="submission" date="2024-02" db="EMBL/GenBank/DDBJ databases">
        <authorList>
            <person name="Chen Y."/>
            <person name="Shah S."/>
            <person name="Dougan E. K."/>
            <person name="Thang M."/>
            <person name="Chan C."/>
        </authorList>
    </citation>
    <scope>NUCLEOTIDE SEQUENCE [LARGE SCALE GENOMIC DNA]</scope>
</reference>
<accession>A0ABP0QS61</accession>
<dbReference type="InterPro" id="IPR009769">
    <property type="entry name" value="EDR2_C"/>
</dbReference>
<evidence type="ECO:0000313" key="2">
    <source>
        <dbReference type="Proteomes" id="UP001642464"/>
    </source>
</evidence>
<comment type="caution">
    <text evidence="1">The sequence shown here is derived from an EMBL/GenBank/DDBJ whole genome shotgun (WGS) entry which is preliminary data.</text>
</comment>